<dbReference type="EMBL" id="BGPR01000008">
    <property type="protein sequence ID" value="GBL75652.1"/>
    <property type="molecule type" value="Genomic_DNA"/>
</dbReference>
<evidence type="ECO:0000313" key="3">
    <source>
        <dbReference type="Proteomes" id="UP000499080"/>
    </source>
</evidence>
<evidence type="ECO:0000313" key="2">
    <source>
        <dbReference type="EMBL" id="GBL75652.1"/>
    </source>
</evidence>
<protein>
    <submittedName>
        <fullName evidence="2">Uncharacterized protein</fullName>
    </submittedName>
</protein>
<evidence type="ECO:0000256" key="1">
    <source>
        <dbReference type="SAM" id="MobiDB-lite"/>
    </source>
</evidence>
<feature type="region of interest" description="Disordered" evidence="1">
    <location>
        <begin position="1"/>
        <end position="22"/>
    </location>
</feature>
<proteinExistence type="predicted"/>
<dbReference type="Proteomes" id="UP000499080">
    <property type="component" value="Unassembled WGS sequence"/>
</dbReference>
<sequence length="94" mass="10930">MRLFRYPFKKKPRHDNSDNSEPTTRALYCAAFLTQNGLVLHHERSDGLPLKFDYIKNMIEHSLMVKVLSGGYLKDRPESEEVENDLSSSRFPES</sequence>
<name>A0A4Y2A750_ARAVE</name>
<keyword evidence="3" id="KW-1185">Reference proteome</keyword>
<comment type="caution">
    <text evidence="2">The sequence shown here is derived from an EMBL/GenBank/DDBJ whole genome shotgun (WGS) entry which is preliminary data.</text>
</comment>
<organism evidence="2 3">
    <name type="scientific">Araneus ventricosus</name>
    <name type="common">Orbweaver spider</name>
    <name type="synonym">Epeira ventricosa</name>
    <dbReference type="NCBI Taxonomy" id="182803"/>
    <lineage>
        <taxon>Eukaryota</taxon>
        <taxon>Metazoa</taxon>
        <taxon>Ecdysozoa</taxon>
        <taxon>Arthropoda</taxon>
        <taxon>Chelicerata</taxon>
        <taxon>Arachnida</taxon>
        <taxon>Araneae</taxon>
        <taxon>Araneomorphae</taxon>
        <taxon>Entelegynae</taxon>
        <taxon>Araneoidea</taxon>
        <taxon>Araneidae</taxon>
        <taxon>Araneus</taxon>
    </lineage>
</organism>
<dbReference type="AlphaFoldDB" id="A0A4Y2A750"/>
<gene>
    <name evidence="2" type="ORF">AVEN_154967_1</name>
</gene>
<reference evidence="2 3" key="1">
    <citation type="journal article" date="2019" name="Sci. Rep.">
        <title>Orb-weaving spider Araneus ventricosus genome elucidates the spidroin gene catalogue.</title>
        <authorList>
            <person name="Kono N."/>
            <person name="Nakamura H."/>
            <person name="Ohtoshi R."/>
            <person name="Moran D.A.P."/>
            <person name="Shinohara A."/>
            <person name="Yoshida Y."/>
            <person name="Fujiwara M."/>
            <person name="Mori M."/>
            <person name="Tomita M."/>
            <person name="Arakawa K."/>
        </authorList>
    </citation>
    <scope>NUCLEOTIDE SEQUENCE [LARGE SCALE GENOMIC DNA]</scope>
</reference>
<accession>A0A4Y2A750</accession>